<gene>
    <name evidence="2" type="ORF">AMORRO_LOCUS4867</name>
</gene>
<name>A0A9N9ALZ3_9GLOM</name>
<comment type="caution">
    <text evidence="2">The sequence shown here is derived from an EMBL/GenBank/DDBJ whole genome shotgun (WGS) entry which is preliminary data.</text>
</comment>
<feature type="non-terminal residue" evidence="2">
    <location>
        <position position="1"/>
    </location>
</feature>
<accession>A0A9N9ALZ3</accession>
<organism evidence="2 3">
    <name type="scientific">Acaulospora morrowiae</name>
    <dbReference type="NCBI Taxonomy" id="94023"/>
    <lineage>
        <taxon>Eukaryota</taxon>
        <taxon>Fungi</taxon>
        <taxon>Fungi incertae sedis</taxon>
        <taxon>Mucoromycota</taxon>
        <taxon>Glomeromycotina</taxon>
        <taxon>Glomeromycetes</taxon>
        <taxon>Diversisporales</taxon>
        <taxon>Acaulosporaceae</taxon>
        <taxon>Acaulospora</taxon>
    </lineage>
</organism>
<keyword evidence="3" id="KW-1185">Reference proteome</keyword>
<feature type="region of interest" description="Disordered" evidence="1">
    <location>
        <begin position="40"/>
        <end position="59"/>
    </location>
</feature>
<sequence>SKTISADSLPITNGSDNEILVGIKETKTYISNSPLSHDFFNKPSEEIPPTDTPPPPSNSNINKSIGLNLYMEYTSGQSHVIIYYLPELRILRFLEPIADDAETSTRKFLFFGSTSLLSPSTCHPSDLGAAGKICGGALLNMSMELHINYVTITNGQTIFPLRDAMNQLYRFGQMS</sequence>
<evidence type="ECO:0000313" key="2">
    <source>
        <dbReference type="EMBL" id="CAG8535328.1"/>
    </source>
</evidence>
<protein>
    <submittedName>
        <fullName evidence="2">12137_t:CDS:1</fullName>
    </submittedName>
</protein>
<proteinExistence type="predicted"/>
<dbReference type="EMBL" id="CAJVPV010002763">
    <property type="protein sequence ID" value="CAG8535328.1"/>
    <property type="molecule type" value="Genomic_DNA"/>
</dbReference>
<reference evidence="2" key="1">
    <citation type="submission" date="2021-06" db="EMBL/GenBank/DDBJ databases">
        <authorList>
            <person name="Kallberg Y."/>
            <person name="Tangrot J."/>
            <person name="Rosling A."/>
        </authorList>
    </citation>
    <scope>NUCLEOTIDE SEQUENCE</scope>
    <source>
        <strain evidence="2">CL551</strain>
    </source>
</reference>
<evidence type="ECO:0000313" key="3">
    <source>
        <dbReference type="Proteomes" id="UP000789342"/>
    </source>
</evidence>
<dbReference type="Proteomes" id="UP000789342">
    <property type="component" value="Unassembled WGS sequence"/>
</dbReference>
<evidence type="ECO:0000256" key="1">
    <source>
        <dbReference type="SAM" id="MobiDB-lite"/>
    </source>
</evidence>
<dbReference type="AlphaFoldDB" id="A0A9N9ALZ3"/>